<evidence type="ECO:0000256" key="3">
    <source>
        <dbReference type="ARBA" id="ARBA00023004"/>
    </source>
</evidence>
<comment type="similarity">
    <text evidence="1">Belongs to the carotenoid oxygenase family.</text>
</comment>
<evidence type="ECO:0000256" key="4">
    <source>
        <dbReference type="PIRSR" id="PIRSR604294-1"/>
    </source>
</evidence>
<dbReference type="PANTHER" id="PTHR10543">
    <property type="entry name" value="BETA-CAROTENE DIOXYGENASE"/>
    <property type="match status" value="1"/>
</dbReference>
<name>A0A7S1NA00_9EUGL</name>
<dbReference type="GO" id="GO:0046872">
    <property type="term" value="F:metal ion binding"/>
    <property type="evidence" value="ECO:0007669"/>
    <property type="project" value="UniProtKB-KW"/>
</dbReference>
<keyword evidence="3 4" id="KW-0408">Iron</keyword>
<protein>
    <submittedName>
        <fullName evidence="5">Uncharacterized protein</fullName>
    </submittedName>
</protein>
<reference evidence="5" key="1">
    <citation type="submission" date="2021-01" db="EMBL/GenBank/DDBJ databases">
        <authorList>
            <person name="Corre E."/>
            <person name="Pelletier E."/>
            <person name="Niang G."/>
            <person name="Scheremetjew M."/>
            <person name="Finn R."/>
            <person name="Kale V."/>
            <person name="Holt S."/>
            <person name="Cochrane G."/>
            <person name="Meng A."/>
            <person name="Brown T."/>
            <person name="Cohen L."/>
        </authorList>
    </citation>
    <scope>NUCLEOTIDE SEQUENCE</scope>
    <source>
        <strain evidence="5">NIES-381</strain>
    </source>
</reference>
<dbReference type="InterPro" id="IPR004294">
    <property type="entry name" value="Carotenoid_Oase"/>
</dbReference>
<dbReference type="AlphaFoldDB" id="A0A7S1NA00"/>
<gene>
    <name evidence="5" type="ORF">EGYM00392_LOCUS18496</name>
</gene>
<feature type="binding site" evidence="4">
    <location>
        <position position="495"/>
    </location>
    <ligand>
        <name>Fe cation</name>
        <dbReference type="ChEBI" id="CHEBI:24875"/>
        <note>catalytic</note>
    </ligand>
</feature>
<feature type="binding site" evidence="4">
    <location>
        <position position="304"/>
    </location>
    <ligand>
        <name>Fe cation</name>
        <dbReference type="ChEBI" id="CHEBI:24875"/>
        <note>catalytic</note>
    </ligand>
</feature>
<dbReference type="GO" id="GO:0016121">
    <property type="term" value="P:carotene catabolic process"/>
    <property type="evidence" value="ECO:0007669"/>
    <property type="project" value="TreeGrafter"/>
</dbReference>
<organism evidence="5">
    <name type="scientific">Eutreptiella gymnastica</name>
    <dbReference type="NCBI Taxonomy" id="73025"/>
    <lineage>
        <taxon>Eukaryota</taxon>
        <taxon>Discoba</taxon>
        <taxon>Euglenozoa</taxon>
        <taxon>Euglenida</taxon>
        <taxon>Spirocuta</taxon>
        <taxon>Euglenophyceae</taxon>
        <taxon>Eutreptiales</taxon>
        <taxon>Eutreptiaceae</taxon>
        <taxon>Eutreptiella</taxon>
    </lineage>
</organism>
<dbReference type="GO" id="GO:0009570">
    <property type="term" value="C:chloroplast stroma"/>
    <property type="evidence" value="ECO:0007669"/>
    <property type="project" value="TreeGrafter"/>
</dbReference>
<keyword evidence="2 4" id="KW-0479">Metal-binding</keyword>
<dbReference type="PANTHER" id="PTHR10543:SF37">
    <property type="entry name" value="CAROTENOID CLEAVAGE DIOXYGENASE 7, CHLOROPLASTIC"/>
    <property type="match status" value="1"/>
</dbReference>
<dbReference type="GO" id="GO:0045549">
    <property type="term" value="F:9-cis-epoxycarotenoid dioxygenase activity"/>
    <property type="evidence" value="ECO:0007669"/>
    <property type="project" value="TreeGrafter"/>
</dbReference>
<feature type="binding site" evidence="4">
    <location>
        <position position="181"/>
    </location>
    <ligand>
        <name>Fe cation</name>
        <dbReference type="ChEBI" id="CHEBI:24875"/>
        <note>catalytic</note>
    </ligand>
</feature>
<sequence length="504" mass="56187">MAEPTFDAPWTDDDFQWLFQSQREGATYELLDADVLEGQFPVGDLVGTYYHNGPSIMELQGDYMHPFEGHALIRTIRFAEAGKVTFKSAVVETQAYKDEVQDAGQLLWRGYGPNRSWWSNFRARMTPKNVANTCVIEYNGKVLAGFEGTSAPHILDPATLATIGQETFQDTIPVDRPFLAHTRYDAKKGVLVGASLMMGKDVTMTMYEIKDGKCVDTTGPIQLDVGYVHDFLITENYYVFLTNFIKLNPFKLVKALAGFGSLFLALIANTARNGQVILVPRPGSKYAAEGIKTYEAPHPLFTFHPANAFETESPEGKPVAKMYACSFQNFKFGNEFGFRPCKPGSWDPRLNAGGFSQAFYEFTCDLESSGMETRVLDTRSVDFPEVHPEMEGQKTKYAYTAGCQDPALAFPFQKVIKYDLESGSAVAEFNCGAREFLGEPVYAPRKGYTAEDDGYVLTYCYAAEKRSVDVCILNATDLALVCRLATHQQFPYGFHGGWSPVVHF</sequence>
<dbReference type="EMBL" id="HBGA01050303">
    <property type="protein sequence ID" value="CAD9007403.1"/>
    <property type="molecule type" value="Transcribed_RNA"/>
</dbReference>
<evidence type="ECO:0000256" key="1">
    <source>
        <dbReference type="ARBA" id="ARBA00006787"/>
    </source>
</evidence>
<evidence type="ECO:0000256" key="2">
    <source>
        <dbReference type="ARBA" id="ARBA00022723"/>
    </source>
</evidence>
<proteinExistence type="inferred from homology"/>
<comment type="cofactor">
    <cofactor evidence="4">
        <name>Fe(2+)</name>
        <dbReference type="ChEBI" id="CHEBI:29033"/>
    </cofactor>
    <text evidence="4">Binds 1 Fe(2+) ion per subunit.</text>
</comment>
<accession>A0A7S1NA00</accession>
<dbReference type="Pfam" id="PF03055">
    <property type="entry name" value="RPE65"/>
    <property type="match status" value="1"/>
</dbReference>
<feature type="binding site" evidence="4">
    <location>
        <position position="229"/>
    </location>
    <ligand>
        <name>Fe cation</name>
        <dbReference type="ChEBI" id="CHEBI:24875"/>
        <note>catalytic</note>
    </ligand>
</feature>
<evidence type="ECO:0000313" key="5">
    <source>
        <dbReference type="EMBL" id="CAD9007403.1"/>
    </source>
</evidence>